<dbReference type="EMBL" id="RXIC02000023">
    <property type="protein sequence ID" value="KAB1212928.1"/>
    <property type="molecule type" value="Genomic_DNA"/>
</dbReference>
<accession>A0A6A1VMB4</accession>
<evidence type="ECO:0000313" key="1">
    <source>
        <dbReference type="EMBL" id="KAB1212928.1"/>
    </source>
</evidence>
<name>A0A6A1VMB4_9ROSI</name>
<dbReference type="Proteomes" id="UP000516437">
    <property type="component" value="Chromosome 5"/>
</dbReference>
<comment type="caution">
    <text evidence="1">The sequence shown here is derived from an EMBL/GenBank/DDBJ whole genome shotgun (WGS) entry which is preliminary data.</text>
</comment>
<gene>
    <name evidence="1" type="ORF">CJ030_MR5G001850</name>
</gene>
<proteinExistence type="predicted"/>
<sequence length="145" mass="16141">MRTEAQSTSKEGLPYGNLLTQLIMDAGVDEKRYELTSMQLDIINNGTYRLLMAHGSGSQHPLSILQHLGGMTRALLEMEHIILHAVETAIAHIINSLVAMEKKLEKIGSMQLELKKTNGEGWKDIMQRIADVEGDVLQELEGMTL</sequence>
<organism evidence="1 2">
    <name type="scientific">Morella rubra</name>
    <name type="common">Chinese bayberry</name>
    <dbReference type="NCBI Taxonomy" id="262757"/>
    <lineage>
        <taxon>Eukaryota</taxon>
        <taxon>Viridiplantae</taxon>
        <taxon>Streptophyta</taxon>
        <taxon>Embryophyta</taxon>
        <taxon>Tracheophyta</taxon>
        <taxon>Spermatophyta</taxon>
        <taxon>Magnoliopsida</taxon>
        <taxon>eudicotyledons</taxon>
        <taxon>Gunneridae</taxon>
        <taxon>Pentapetalae</taxon>
        <taxon>rosids</taxon>
        <taxon>fabids</taxon>
        <taxon>Fagales</taxon>
        <taxon>Myricaceae</taxon>
        <taxon>Morella</taxon>
    </lineage>
</organism>
<evidence type="ECO:0000313" key="2">
    <source>
        <dbReference type="Proteomes" id="UP000516437"/>
    </source>
</evidence>
<keyword evidence="2" id="KW-1185">Reference proteome</keyword>
<dbReference type="AlphaFoldDB" id="A0A6A1VMB4"/>
<reference evidence="1 2" key="1">
    <citation type="journal article" date="2019" name="Plant Biotechnol. J.">
        <title>The red bayberry genome and genetic basis of sex determination.</title>
        <authorList>
            <person name="Jia H.M."/>
            <person name="Jia H.J."/>
            <person name="Cai Q.L."/>
            <person name="Wang Y."/>
            <person name="Zhao H.B."/>
            <person name="Yang W.F."/>
            <person name="Wang G.Y."/>
            <person name="Li Y.H."/>
            <person name="Zhan D.L."/>
            <person name="Shen Y.T."/>
            <person name="Niu Q.F."/>
            <person name="Chang L."/>
            <person name="Qiu J."/>
            <person name="Zhao L."/>
            <person name="Xie H.B."/>
            <person name="Fu W.Y."/>
            <person name="Jin J."/>
            <person name="Li X.W."/>
            <person name="Jiao Y."/>
            <person name="Zhou C.C."/>
            <person name="Tu T."/>
            <person name="Chai C.Y."/>
            <person name="Gao J.L."/>
            <person name="Fan L.J."/>
            <person name="van de Weg E."/>
            <person name="Wang J.Y."/>
            <person name="Gao Z.S."/>
        </authorList>
    </citation>
    <scope>NUCLEOTIDE SEQUENCE [LARGE SCALE GENOMIC DNA]</scope>
    <source>
        <tissue evidence="1">Leaves</tissue>
    </source>
</reference>
<protein>
    <submittedName>
        <fullName evidence="1">Uncharacterized protein</fullName>
    </submittedName>
</protein>